<name>A0A9D4EJY5_DREPO</name>
<dbReference type="Proteomes" id="UP000828390">
    <property type="component" value="Unassembled WGS sequence"/>
</dbReference>
<reference evidence="1" key="2">
    <citation type="submission" date="2020-11" db="EMBL/GenBank/DDBJ databases">
        <authorList>
            <person name="McCartney M.A."/>
            <person name="Auch B."/>
            <person name="Kono T."/>
            <person name="Mallez S."/>
            <person name="Becker A."/>
            <person name="Gohl D.M."/>
            <person name="Silverstein K.A.T."/>
            <person name="Koren S."/>
            <person name="Bechman K.B."/>
            <person name="Herman A."/>
            <person name="Abrahante J.E."/>
            <person name="Garbe J."/>
        </authorList>
    </citation>
    <scope>NUCLEOTIDE SEQUENCE</scope>
    <source>
        <strain evidence="1">Duluth1</strain>
        <tissue evidence="1">Whole animal</tissue>
    </source>
</reference>
<sequence>MAISDGGVAVLGITSETMERNVVIVSISVIENPTLSPDSAGSKNTITLEIPRNVIGNINVRT</sequence>
<evidence type="ECO:0000313" key="2">
    <source>
        <dbReference type="Proteomes" id="UP000828390"/>
    </source>
</evidence>
<dbReference type="EMBL" id="JAIWYP010000008">
    <property type="protein sequence ID" value="KAH3779372.1"/>
    <property type="molecule type" value="Genomic_DNA"/>
</dbReference>
<accession>A0A9D4EJY5</accession>
<comment type="caution">
    <text evidence="1">The sequence shown here is derived from an EMBL/GenBank/DDBJ whole genome shotgun (WGS) entry which is preliminary data.</text>
</comment>
<evidence type="ECO:0000313" key="1">
    <source>
        <dbReference type="EMBL" id="KAH3779372.1"/>
    </source>
</evidence>
<organism evidence="1 2">
    <name type="scientific">Dreissena polymorpha</name>
    <name type="common">Zebra mussel</name>
    <name type="synonym">Mytilus polymorpha</name>
    <dbReference type="NCBI Taxonomy" id="45954"/>
    <lineage>
        <taxon>Eukaryota</taxon>
        <taxon>Metazoa</taxon>
        <taxon>Spiralia</taxon>
        <taxon>Lophotrochozoa</taxon>
        <taxon>Mollusca</taxon>
        <taxon>Bivalvia</taxon>
        <taxon>Autobranchia</taxon>
        <taxon>Heteroconchia</taxon>
        <taxon>Euheterodonta</taxon>
        <taxon>Imparidentia</taxon>
        <taxon>Neoheterodontei</taxon>
        <taxon>Myida</taxon>
        <taxon>Dreissenoidea</taxon>
        <taxon>Dreissenidae</taxon>
        <taxon>Dreissena</taxon>
    </lineage>
</organism>
<protein>
    <submittedName>
        <fullName evidence="1">Uncharacterized protein</fullName>
    </submittedName>
</protein>
<proteinExistence type="predicted"/>
<reference evidence="1" key="1">
    <citation type="journal article" date="2019" name="bioRxiv">
        <title>The Genome of the Zebra Mussel, Dreissena polymorpha: A Resource for Invasive Species Research.</title>
        <authorList>
            <person name="McCartney M.A."/>
            <person name="Auch B."/>
            <person name="Kono T."/>
            <person name="Mallez S."/>
            <person name="Zhang Y."/>
            <person name="Obille A."/>
            <person name="Becker A."/>
            <person name="Abrahante J.E."/>
            <person name="Garbe J."/>
            <person name="Badalamenti J.P."/>
            <person name="Herman A."/>
            <person name="Mangelson H."/>
            <person name="Liachko I."/>
            <person name="Sullivan S."/>
            <person name="Sone E.D."/>
            <person name="Koren S."/>
            <person name="Silverstein K.A.T."/>
            <person name="Beckman K.B."/>
            <person name="Gohl D.M."/>
        </authorList>
    </citation>
    <scope>NUCLEOTIDE SEQUENCE</scope>
    <source>
        <strain evidence="1">Duluth1</strain>
        <tissue evidence="1">Whole animal</tissue>
    </source>
</reference>
<dbReference type="AlphaFoldDB" id="A0A9D4EJY5"/>
<gene>
    <name evidence="1" type="ORF">DPMN_157174</name>
</gene>
<keyword evidence="2" id="KW-1185">Reference proteome</keyword>